<dbReference type="EMBL" id="SAUW01000004">
    <property type="protein sequence ID" value="RWR13804.1"/>
    <property type="molecule type" value="Genomic_DNA"/>
</dbReference>
<evidence type="ECO:0000313" key="2">
    <source>
        <dbReference type="Proteomes" id="UP000285710"/>
    </source>
</evidence>
<protein>
    <submittedName>
        <fullName evidence="1">Uncharacterized protein</fullName>
    </submittedName>
</protein>
<reference evidence="1 2" key="2">
    <citation type="submission" date="2019-01" db="EMBL/GenBank/DDBJ databases">
        <authorList>
            <person name="Li Y."/>
        </authorList>
    </citation>
    <scope>NUCLEOTIDE SEQUENCE [LARGE SCALE GENOMIC DNA]</scope>
    <source>
        <strain evidence="1 2">2D-5</strain>
    </source>
</reference>
<gene>
    <name evidence="1" type="ORF">D2T33_05240</name>
</gene>
<reference evidence="1 2" key="1">
    <citation type="submission" date="2019-01" db="EMBL/GenBank/DDBJ databases">
        <title>Sinorhodobacter populi sp. nov. isolated from the symptomatic bark tissue of Populus euramericana canker.</title>
        <authorList>
            <person name="Xu G."/>
        </authorList>
    </citation>
    <scope>NUCLEOTIDE SEQUENCE [LARGE SCALE GENOMIC DNA]</scope>
    <source>
        <strain evidence="1 2">2D-5</strain>
    </source>
</reference>
<evidence type="ECO:0000313" key="1">
    <source>
        <dbReference type="EMBL" id="RWR13804.1"/>
    </source>
</evidence>
<dbReference type="RefSeq" id="WP_128269087.1">
    <property type="nucleotide sequence ID" value="NZ_SAUW01000004.1"/>
</dbReference>
<dbReference type="AlphaFoldDB" id="A0A443J026"/>
<organism evidence="1 2">
    <name type="scientific">Paenirhodobacter populi</name>
    <dbReference type="NCBI Taxonomy" id="2306993"/>
    <lineage>
        <taxon>Bacteria</taxon>
        <taxon>Pseudomonadati</taxon>
        <taxon>Pseudomonadota</taxon>
        <taxon>Alphaproteobacteria</taxon>
        <taxon>Rhodobacterales</taxon>
        <taxon>Rhodobacter group</taxon>
        <taxon>Paenirhodobacter</taxon>
    </lineage>
</organism>
<sequence length="112" mass="12701">MTYTPEPFHAETYDSYQAMLSGLAYAISDSIYKEPTVEAPGVWVILTWIEETDDGGFSVRASKVGGVPDEEFEDVAEALDPDFWMTSYDDERPDTVHHDLVQLLDERYGDQD</sequence>
<comment type="caution">
    <text evidence="1">The sequence shown here is derived from an EMBL/GenBank/DDBJ whole genome shotgun (WGS) entry which is preliminary data.</text>
</comment>
<proteinExistence type="predicted"/>
<keyword evidence="2" id="KW-1185">Reference proteome</keyword>
<name>A0A443J026_9RHOB</name>
<accession>A0A443J026</accession>
<dbReference type="Proteomes" id="UP000285710">
    <property type="component" value="Unassembled WGS sequence"/>
</dbReference>